<evidence type="ECO:0000313" key="3">
    <source>
        <dbReference type="Proteomes" id="UP000252355"/>
    </source>
</evidence>
<evidence type="ECO:0000313" key="2">
    <source>
        <dbReference type="EMBL" id="RCK81206.1"/>
    </source>
</evidence>
<evidence type="ECO:0000256" key="1">
    <source>
        <dbReference type="SAM" id="MobiDB-lite"/>
    </source>
</evidence>
<name>A0A367ZT36_9BACT</name>
<dbReference type="AlphaFoldDB" id="A0A367ZT36"/>
<reference evidence="2 3" key="1">
    <citation type="submission" date="2018-05" db="EMBL/GenBank/DDBJ databases">
        <title>A metagenomic window into the 2 km-deep terrestrial subsurface aquifer revealed taxonomically and functionally diverse microbial community comprising novel uncultured bacterial lineages.</title>
        <authorList>
            <person name="Kadnikov V.V."/>
            <person name="Mardanov A.V."/>
            <person name="Beletsky A.V."/>
            <person name="Banks D."/>
            <person name="Pimenov N.V."/>
            <person name="Frank Y.A."/>
            <person name="Karnachuk O.V."/>
            <person name="Ravin N.V."/>
        </authorList>
    </citation>
    <scope>NUCLEOTIDE SEQUENCE [LARGE SCALE GENOMIC DNA]</scope>
    <source>
        <strain evidence="2">BY5</strain>
    </source>
</reference>
<dbReference type="EMBL" id="QOQW01000002">
    <property type="protein sequence ID" value="RCK81206.1"/>
    <property type="molecule type" value="Genomic_DNA"/>
</dbReference>
<feature type="region of interest" description="Disordered" evidence="1">
    <location>
        <begin position="63"/>
        <end position="96"/>
    </location>
</feature>
<comment type="caution">
    <text evidence="2">The sequence shown here is derived from an EMBL/GenBank/DDBJ whole genome shotgun (WGS) entry which is preliminary data.</text>
</comment>
<proteinExistence type="predicted"/>
<dbReference type="Proteomes" id="UP000252355">
    <property type="component" value="Unassembled WGS sequence"/>
</dbReference>
<protein>
    <recommendedName>
        <fullName evidence="4">DUF4124 domain-containing protein</fullName>
    </recommendedName>
</protein>
<evidence type="ECO:0008006" key="4">
    <source>
        <dbReference type="Google" id="ProtNLM"/>
    </source>
</evidence>
<organism evidence="2 3">
    <name type="scientific">Candidatus Ozemobacter sibiricus</name>
    <dbReference type="NCBI Taxonomy" id="2268124"/>
    <lineage>
        <taxon>Bacteria</taxon>
        <taxon>Candidatus Ozemobacteria</taxon>
        <taxon>Candidatus Ozemobacterales</taxon>
        <taxon>Candidatus Ozemobacteraceae</taxon>
        <taxon>Candidatus Ozemobacter</taxon>
    </lineage>
</organism>
<accession>A0A367ZT36</accession>
<sequence length="245" mass="26974">MVGVGLLLGLWLTAVPGLSLYSYTDERGRLIVVDALEKVPPQYRDRVREGVVRPFAAAGARAPDRVSRPSAASPRLEAIPDEPAPAPAPANLGADLRLQEPPPETALATEPAWATASRWLDELGRLQDRGEKLWLLARGVSPTDTRVYFLRTEALQALEDLRACEAMTWDRAGEWVAQARALTDRFRTIFFAISRWLAEGGKALVTELPPLLAQTRKVLEHLRRTLPAPLLLEVPLAGTAPRSLR</sequence>
<gene>
    <name evidence="2" type="ORF">OZSIB_2075</name>
</gene>